<reference evidence="1 2" key="1">
    <citation type="journal article" date="2013" name="PLoS ONE">
        <title>Enrichment and Genome Sequence of the Group I.1a Ammonia-Oxidizing Archaeon ?Ca. Nitrosotenuis uzonensis? Representing a Clade Globally.</title>
        <authorList>
            <person name="Lebedeva E.V."/>
            <person name="Hatzenpichler R."/>
            <person name="Pelletier E."/>
            <person name="Schuster N."/>
            <person name="Hauzmayer S."/>
            <person name="Bulaev A."/>
            <person name="Grigor'eva N.V."/>
            <person name="Galushko A."/>
            <person name="Schmid M."/>
            <person name="Palatinszky M."/>
            <person name="Le Paslier D."/>
            <person name="Daims H."/>
            <person name="Wagner M."/>
        </authorList>
    </citation>
    <scope>NUCLEOTIDE SEQUENCE [LARGE SCALE GENOMIC DNA]</scope>
    <source>
        <strain evidence="1 2">N4</strain>
    </source>
</reference>
<evidence type="ECO:0000313" key="2">
    <source>
        <dbReference type="Proteomes" id="UP000018159"/>
    </source>
</evidence>
<dbReference type="EMBL" id="CBTY010000006">
    <property type="protein sequence ID" value="CDI05000.1"/>
    <property type="molecule type" value="Genomic_DNA"/>
</dbReference>
<dbReference type="AlphaFoldDB" id="V6AR19"/>
<accession>V6AR19</accession>
<proteinExistence type="predicted"/>
<dbReference type="Gene3D" id="1.10.10.10">
    <property type="entry name" value="Winged helix-like DNA-binding domain superfamily/Winged helix DNA-binding domain"/>
    <property type="match status" value="1"/>
</dbReference>
<dbReference type="OrthoDB" id="27686at2157"/>
<name>V6AR19_9ARCH</name>
<comment type="caution">
    <text evidence="1">The sequence shown here is derived from an EMBL/GenBank/DDBJ whole genome shotgun (WGS) entry which is preliminary data.</text>
</comment>
<dbReference type="InterPro" id="IPR036390">
    <property type="entry name" value="WH_DNA-bd_sf"/>
</dbReference>
<gene>
    <name evidence="1" type="ORF">NITUZ_140075</name>
</gene>
<evidence type="ECO:0000313" key="1">
    <source>
        <dbReference type="EMBL" id="CDI05000.1"/>
    </source>
</evidence>
<dbReference type="Proteomes" id="UP000018159">
    <property type="component" value="Unassembled WGS sequence"/>
</dbReference>
<protein>
    <submittedName>
        <fullName evidence="1">Uncharacterized protein</fullName>
    </submittedName>
</protein>
<organism evidence="1 2">
    <name type="scientific">Candidatus Nitrosotenuis uzonensis</name>
    <dbReference type="NCBI Taxonomy" id="1407055"/>
    <lineage>
        <taxon>Archaea</taxon>
        <taxon>Nitrososphaerota</taxon>
        <taxon>Candidatus Nitrosotenuis</taxon>
    </lineage>
</organism>
<dbReference type="InterPro" id="IPR036388">
    <property type="entry name" value="WH-like_DNA-bd_sf"/>
</dbReference>
<keyword evidence="2" id="KW-1185">Reference proteome</keyword>
<sequence>MSMQSIPDFRNARIIDVARQGSTISGIAHRTGIPFPTVRRVVYAFENIGVIKATKIGKKVFVRVTNRNHPVVKSMVESAKWINSIIWDPDTFVARMFEKHNIDYALVGTSKIKYTKNESRNMVQVAVPNKFHSKAREIINEGFNGIGIRTTEDPRQTIGNASSVIYVKCFPVDDVNYTEQIVRMADSDEDVVIRISDKDTEKNAMQQGSREDMMFVPSENAV</sequence>
<dbReference type="SUPFAM" id="SSF46785">
    <property type="entry name" value="Winged helix' DNA-binding domain"/>
    <property type="match status" value="1"/>
</dbReference>
<dbReference type="RefSeq" id="WP_048194341.1">
    <property type="nucleotide sequence ID" value="NZ_CBTY010000006.1"/>
</dbReference>
<dbReference type="CDD" id="cd00090">
    <property type="entry name" value="HTH_ARSR"/>
    <property type="match status" value="1"/>
</dbReference>
<dbReference type="InterPro" id="IPR011991">
    <property type="entry name" value="ArsR-like_HTH"/>
</dbReference>
<dbReference type="STRING" id="1407055.NITUZ_140075"/>